<reference evidence="3" key="1">
    <citation type="submission" date="2016-10" db="EMBL/GenBank/DDBJ databases">
        <title>Sequence of Gallionella enrichment culture.</title>
        <authorList>
            <person name="Poehlein A."/>
            <person name="Muehling M."/>
            <person name="Daniel R."/>
        </authorList>
    </citation>
    <scope>NUCLEOTIDE SEQUENCE</scope>
</reference>
<gene>
    <name evidence="3" type="primary">actIII_7</name>
    <name evidence="3" type="ORF">GALL_512730</name>
</gene>
<dbReference type="SUPFAM" id="SSF51735">
    <property type="entry name" value="NAD(P)-binding Rossmann-fold domains"/>
    <property type="match status" value="1"/>
</dbReference>
<organism evidence="3">
    <name type="scientific">mine drainage metagenome</name>
    <dbReference type="NCBI Taxonomy" id="410659"/>
    <lineage>
        <taxon>unclassified sequences</taxon>
        <taxon>metagenomes</taxon>
        <taxon>ecological metagenomes</taxon>
    </lineage>
</organism>
<dbReference type="InterPro" id="IPR002347">
    <property type="entry name" value="SDR_fam"/>
</dbReference>
<evidence type="ECO:0000313" key="3">
    <source>
        <dbReference type="EMBL" id="OIQ67151.1"/>
    </source>
</evidence>
<dbReference type="GO" id="GO:0016491">
    <property type="term" value="F:oxidoreductase activity"/>
    <property type="evidence" value="ECO:0007669"/>
    <property type="project" value="UniProtKB-KW"/>
</dbReference>
<comment type="caution">
    <text evidence="3">The sequence shown here is derived from an EMBL/GenBank/DDBJ whole genome shotgun (WGS) entry which is preliminary data.</text>
</comment>
<comment type="similarity">
    <text evidence="1">Belongs to the short-chain dehydrogenases/reductases (SDR) family.</text>
</comment>
<evidence type="ECO:0000256" key="2">
    <source>
        <dbReference type="ARBA" id="ARBA00023002"/>
    </source>
</evidence>
<dbReference type="PANTHER" id="PTHR43976:SF16">
    <property type="entry name" value="SHORT-CHAIN DEHYDROGENASE_REDUCTASE FAMILY PROTEIN"/>
    <property type="match status" value="1"/>
</dbReference>
<proteinExistence type="inferred from homology"/>
<dbReference type="Gene3D" id="3.40.50.720">
    <property type="entry name" value="NAD(P)-binding Rossmann-like Domain"/>
    <property type="match status" value="1"/>
</dbReference>
<protein>
    <submittedName>
        <fullName evidence="3">Putative ketoacyl reductase</fullName>
        <ecNumber evidence="3">1.3.1.-</ecNumber>
    </submittedName>
</protein>
<name>A0A1J5PH80_9ZZZZ</name>
<dbReference type="PROSITE" id="PS00061">
    <property type="entry name" value="ADH_SHORT"/>
    <property type="match status" value="1"/>
</dbReference>
<dbReference type="InterPro" id="IPR020904">
    <property type="entry name" value="Sc_DH/Rdtase_CS"/>
</dbReference>
<dbReference type="InterPro" id="IPR036291">
    <property type="entry name" value="NAD(P)-bd_dom_sf"/>
</dbReference>
<dbReference type="PRINTS" id="PR00081">
    <property type="entry name" value="GDHRDH"/>
</dbReference>
<dbReference type="AlphaFoldDB" id="A0A1J5PH80"/>
<dbReference type="PANTHER" id="PTHR43976">
    <property type="entry name" value="SHORT CHAIN DEHYDROGENASE"/>
    <property type="match status" value="1"/>
</dbReference>
<dbReference type="InterPro" id="IPR051911">
    <property type="entry name" value="SDR_oxidoreductase"/>
</dbReference>
<accession>A0A1J5PH80</accession>
<dbReference type="EC" id="1.3.1.-" evidence="3"/>
<dbReference type="Pfam" id="PF00106">
    <property type="entry name" value="adh_short"/>
    <property type="match status" value="1"/>
</dbReference>
<sequence length="296" mass="31912">MGNPSRTVLVTGATSGIGLAIVKDLAAHGFDVIGTARTGAKGDAPSRQLSDSGLSATVLICDFEIPAQIDAMVDELFRICPAGPWALINNAGFAAPGAIEDVSAELALAQMTINVLAPAQVIRAVVPSMRARGNGRIINISSISGRVSLPYIGWYSGSKFALEAITDALRVEVRDFGIDVILLEPTGFASSIWANSLPLLPQNALIGPYQRAYSKARKIADAHFPEPTPIAELVREVLDSRKPKARYRIGKGSGAIPILRILPARWLDVVMQINLGLRRPPYILIWLFKRTRRGER</sequence>
<dbReference type="EMBL" id="MLJW01006114">
    <property type="protein sequence ID" value="OIQ67151.1"/>
    <property type="molecule type" value="Genomic_DNA"/>
</dbReference>
<evidence type="ECO:0000256" key="1">
    <source>
        <dbReference type="ARBA" id="ARBA00006484"/>
    </source>
</evidence>
<dbReference type="PRINTS" id="PR00080">
    <property type="entry name" value="SDRFAMILY"/>
</dbReference>
<keyword evidence="2 3" id="KW-0560">Oxidoreductase</keyword>